<organism evidence="1 2">
    <name type="scientific">Candidatus Woesebacteria bacterium RIFOXYA1_FULL_43_9</name>
    <dbReference type="NCBI Taxonomy" id="1802534"/>
    <lineage>
        <taxon>Bacteria</taxon>
        <taxon>Candidatus Woeseibacteriota</taxon>
    </lineage>
</organism>
<protein>
    <recommendedName>
        <fullName evidence="3">PIN domain-containing protein</fullName>
    </recommendedName>
</protein>
<dbReference type="AlphaFoldDB" id="A0A1F8CLE2"/>
<dbReference type="InterPro" id="IPR029060">
    <property type="entry name" value="PIN-like_dom_sf"/>
</dbReference>
<gene>
    <name evidence="1" type="ORF">A2188_01430</name>
</gene>
<dbReference type="Proteomes" id="UP000179241">
    <property type="component" value="Unassembled WGS sequence"/>
</dbReference>
<reference evidence="1 2" key="1">
    <citation type="journal article" date="2016" name="Nat. Commun.">
        <title>Thousands of microbial genomes shed light on interconnected biogeochemical processes in an aquifer system.</title>
        <authorList>
            <person name="Anantharaman K."/>
            <person name="Brown C.T."/>
            <person name="Hug L.A."/>
            <person name="Sharon I."/>
            <person name="Castelle C.J."/>
            <person name="Probst A.J."/>
            <person name="Thomas B.C."/>
            <person name="Singh A."/>
            <person name="Wilkins M.J."/>
            <person name="Karaoz U."/>
            <person name="Brodie E.L."/>
            <person name="Williams K.H."/>
            <person name="Hubbard S.S."/>
            <person name="Banfield J.F."/>
        </authorList>
    </citation>
    <scope>NUCLEOTIDE SEQUENCE [LARGE SCALE GENOMIC DNA]</scope>
</reference>
<dbReference type="SUPFAM" id="SSF88723">
    <property type="entry name" value="PIN domain-like"/>
    <property type="match status" value="1"/>
</dbReference>
<name>A0A1F8CLE2_9BACT</name>
<evidence type="ECO:0000313" key="1">
    <source>
        <dbReference type="EMBL" id="OGM77183.1"/>
    </source>
</evidence>
<evidence type="ECO:0000313" key="2">
    <source>
        <dbReference type="Proteomes" id="UP000179241"/>
    </source>
</evidence>
<comment type="caution">
    <text evidence="1">The sequence shown here is derived from an EMBL/GenBank/DDBJ whole genome shotgun (WGS) entry which is preliminary data.</text>
</comment>
<evidence type="ECO:0008006" key="3">
    <source>
        <dbReference type="Google" id="ProtNLM"/>
    </source>
</evidence>
<dbReference type="EMBL" id="MGHU01000030">
    <property type="protein sequence ID" value="OGM77183.1"/>
    <property type="molecule type" value="Genomic_DNA"/>
</dbReference>
<sequence>MAKVFLDSNYIIETVGLRQSAHRSQKLGYHILYLSPLSIHILCYVFKVKIPSSTLEKLLTQIHPVPLTGRVLEAALKGPTDDLEDNLQLCSATEADCEYFLTNDQALLKMGVFGKTKIVNGLPQSK</sequence>
<proteinExistence type="predicted"/>
<accession>A0A1F8CLE2</accession>